<dbReference type="InterPro" id="IPR000878">
    <property type="entry name" value="4pyrrol_Mease"/>
</dbReference>
<feature type="domain" description="Tetrapyrrole biosynthesis uroporphyrinogen III synthase" evidence="11">
    <location>
        <begin position="592"/>
        <end position="816"/>
    </location>
</feature>
<proteinExistence type="inferred from homology"/>
<dbReference type="HAMAP" id="MF_00260">
    <property type="entry name" value="Porphobil_deam"/>
    <property type="match status" value="1"/>
</dbReference>
<evidence type="ECO:0000256" key="2">
    <source>
        <dbReference type="ARBA" id="ARBA00022603"/>
    </source>
</evidence>
<dbReference type="CDD" id="cd06578">
    <property type="entry name" value="HemD"/>
    <property type="match status" value="1"/>
</dbReference>
<dbReference type="InterPro" id="IPR022417">
    <property type="entry name" value="Porphobilin_deaminase_N"/>
</dbReference>
<keyword evidence="2 8" id="KW-0489">Methyltransferase</keyword>
<dbReference type="Gene3D" id="3.40.1010.10">
    <property type="entry name" value="Cobalt-precorrin-4 Transmethylase, Domain 1"/>
    <property type="match status" value="1"/>
</dbReference>
<dbReference type="NCBIfam" id="TIGR00212">
    <property type="entry name" value="hemC"/>
    <property type="match status" value="1"/>
</dbReference>
<feature type="domain" description="Porphobilinogen deaminase N-terminal" evidence="10">
    <location>
        <begin position="6"/>
        <end position="236"/>
    </location>
</feature>
<dbReference type="PRINTS" id="PR00151">
    <property type="entry name" value="PORPHBDMNASE"/>
</dbReference>
<comment type="catalytic activity">
    <reaction evidence="6 7">
        <text>4 porphobilinogen + H2O = hydroxymethylbilane + 4 NH4(+)</text>
        <dbReference type="Rhea" id="RHEA:13185"/>
        <dbReference type="ChEBI" id="CHEBI:15377"/>
        <dbReference type="ChEBI" id="CHEBI:28938"/>
        <dbReference type="ChEBI" id="CHEBI:57845"/>
        <dbReference type="ChEBI" id="CHEBI:58126"/>
        <dbReference type="EC" id="2.5.1.61"/>
    </reaction>
</comment>
<dbReference type="InterPro" id="IPR003754">
    <property type="entry name" value="4pyrrol_synth_uPrphyn_synth"/>
</dbReference>
<dbReference type="EC" id="2.5.1.61" evidence="7"/>
<gene>
    <name evidence="7 13" type="primary">hemC</name>
    <name evidence="13" type="ORF">WMO41_13945</name>
</gene>
<dbReference type="InterPro" id="IPR014777">
    <property type="entry name" value="4pyrrole_Mease_sub1"/>
</dbReference>
<evidence type="ECO:0000256" key="7">
    <source>
        <dbReference type="HAMAP-Rule" id="MF_00260"/>
    </source>
</evidence>
<dbReference type="SUPFAM" id="SSF53850">
    <property type="entry name" value="Periplasmic binding protein-like II"/>
    <property type="match status" value="1"/>
</dbReference>
<evidence type="ECO:0000256" key="1">
    <source>
        <dbReference type="ARBA" id="ARBA00002869"/>
    </source>
</evidence>
<dbReference type="Gene3D" id="3.40.50.10090">
    <property type="match status" value="2"/>
</dbReference>
<dbReference type="SUPFAM" id="SSF53790">
    <property type="entry name" value="Tetrapyrrole methylase"/>
    <property type="match status" value="1"/>
</dbReference>
<accession>A0ABV1HPL6</accession>
<evidence type="ECO:0000256" key="3">
    <source>
        <dbReference type="ARBA" id="ARBA00022679"/>
    </source>
</evidence>
<dbReference type="InterPro" id="IPR036803">
    <property type="entry name" value="Porphobilinogen_deaminase_C_sf"/>
</dbReference>
<dbReference type="SUPFAM" id="SSF69618">
    <property type="entry name" value="HemD-like"/>
    <property type="match status" value="1"/>
</dbReference>
<dbReference type="SUPFAM" id="SSF54782">
    <property type="entry name" value="Porphobilinogen deaminase (hydroxymethylbilane synthase), C-terminal domain"/>
    <property type="match status" value="1"/>
</dbReference>
<keyword evidence="3 7" id="KW-0808">Transferase</keyword>
<dbReference type="InterPro" id="IPR014776">
    <property type="entry name" value="4pyrrole_Mease_sub2"/>
</dbReference>
<dbReference type="GO" id="GO:0004418">
    <property type="term" value="F:hydroxymethylbilane synthase activity"/>
    <property type="evidence" value="ECO:0007669"/>
    <property type="project" value="UniProtKB-EC"/>
</dbReference>
<dbReference type="RefSeq" id="WP_349230287.1">
    <property type="nucleotide sequence ID" value="NZ_JBBMFJ010000036.1"/>
</dbReference>
<evidence type="ECO:0000256" key="6">
    <source>
        <dbReference type="ARBA" id="ARBA00048169"/>
    </source>
</evidence>
<dbReference type="InterPro" id="IPR006366">
    <property type="entry name" value="CobA/CysG_C"/>
</dbReference>
<organism evidence="13 14">
    <name type="scientific">Ventrimonas faecis</name>
    <dbReference type="NCBI Taxonomy" id="3133170"/>
    <lineage>
        <taxon>Bacteria</taxon>
        <taxon>Bacillati</taxon>
        <taxon>Bacillota</taxon>
        <taxon>Clostridia</taxon>
        <taxon>Lachnospirales</taxon>
        <taxon>Lachnospiraceae</taxon>
        <taxon>Ventrimonas</taxon>
    </lineage>
</organism>
<dbReference type="Pfam" id="PF02602">
    <property type="entry name" value="HEM4"/>
    <property type="match status" value="1"/>
</dbReference>
<reference evidence="13 14" key="1">
    <citation type="submission" date="2024-03" db="EMBL/GenBank/DDBJ databases">
        <title>Human intestinal bacterial collection.</title>
        <authorList>
            <person name="Pauvert C."/>
            <person name="Hitch T.C.A."/>
            <person name="Clavel T."/>
        </authorList>
    </citation>
    <scope>NUCLEOTIDE SEQUENCE [LARGE SCALE GENOMIC DNA]</scope>
    <source>
        <strain evidence="13 14">CLA-AP-H27</strain>
    </source>
</reference>
<evidence type="ECO:0000259" key="12">
    <source>
        <dbReference type="Pfam" id="PF03900"/>
    </source>
</evidence>
<dbReference type="Proteomes" id="UP001437460">
    <property type="component" value="Unassembled WGS sequence"/>
</dbReference>
<dbReference type="CDD" id="cd11642">
    <property type="entry name" value="SUMT"/>
    <property type="match status" value="1"/>
</dbReference>
<evidence type="ECO:0000256" key="5">
    <source>
        <dbReference type="ARBA" id="ARBA00023244"/>
    </source>
</evidence>
<dbReference type="Pfam" id="PF03900">
    <property type="entry name" value="Porphobil_deamC"/>
    <property type="match status" value="1"/>
</dbReference>
<comment type="caution">
    <text evidence="13">The sequence shown here is derived from an EMBL/GenBank/DDBJ whole genome shotgun (WGS) entry which is preliminary data.</text>
</comment>
<dbReference type="Gene3D" id="3.30.160.40">
    <property type="entry name" value="Porphobilinogen deaminase, C-terminal domain"/>
    <property type="match status" value="1"/>
</dbReference>
<comment type="function">
    <text evidence="1 7">Tetrapolymerization of the monopyrrole PBG into the hydroxymethylbilane pre-uroporphyrinogen in several discrete steps.</text>
</comment>
<evidence type="ECO:0000256" key="8">
    <source>
        <dbReference type="RuleBase" id="RU003960"/>
    </source>
</evidence>
<evidence type="ECO:0000259" key="10">
    <source>
        <dbReference type="Pfam" id="PF01379"/>
    </source>
</evidence>
<comment type="subunit">
    <text evidence="7">Monomer.</text>
</comment>
<keyword evidence="5 7" id="KW-0627">Porphyrin biosynthesis</keyword>
<evidence type="ECO:0000313" key="13">
    <source>
        <dbReference type="EMBL" id="MEQ2564251.1"/>
    </source>
</evidence>
<dbReference type="PROSITE" id="PS00840">
    <property type="entry name" value="SUMT_2"/>
    <property type="match status" value="1"/>
</dbReference>
<dbReference type="InterPro" id="IPR050161">
    <property type="entry name" value="Siro_Cobalamin_biosynth"/>
</dbReference>
<dbReference type="NCBIfam" id="TIGR01469">
    <property type="entry name" value="cobA_cysG_Cterm"/>
    <property type="match status" value="1"/>
</dbReference>
<dbReference type="InterPro" id="IPR022418">
    <property type="entry name" value="Porphobilinogen_deaminase_C"/>
</dbReference>
<dbReference type="InterPro" id="IPR036108">
    <property type="entry name" value="4pyrrol_syn_uPrphyn_synt_sf"/>
</dbReference>
<dbReference type="PANTHER" id="PTHR45790">
    <property type="entry name" value="SIROHEME SYNTHASE-RELATED"/>
    <property type="match status" value="1"/>
</dbReference>
<dbReference type="PANTHER" id="PTHR45790:SF3">
    <property type="entry name" value="S-ADENOSYL-L-METHIONINE-DEPENDENT UROPORPHYRINOGEN III METHYLTRANSFERASE, CHLOROPLASTIC"/>
    <property type="match status" value="1"/>
</dbReference>
<dbReference type="Gene3D" id="3.40.190.10">
    <property type="entry name" value="Periplasmic binding protein-like II"/>
    <property type="match status" value="2"/>
</dbReference>
<dbReference type="Pfam" id="PF00590">
    <property type="entry name" value="TP_methylase"/>
    <property type="match status" value="1"/>
</dbReference>
<name>A0ABV1HPL6_9FIRM</name>
<dbReference type="Gene3D" id="3.30.950.10">
    <property type="entry name" value="Methyltransferase, Cobalt-precorrin-4 Transmethylase, Domain 2"/>
    <property type="match status" value="1"/>
</dbReference>
<dbReference type="InterPro" id="IPR003043">
    <property type="entry name" value="Uropor_MeTrfase_CS"/>
</dbReference>
<dbReference type="Pfam" id="PF01379">
    <property type="entry name" value="Porphobil_deam"/>
    <property type="match status" value="1"/>
</dbReference>
<evidence type="ECO:0000259" key="9">
    <source>
        <dbReference type="Pfam" id="PF00590"/>
    </source>
</evidence>
<feature type="modified residue" description="S-(dipyrrolylmethanemethyl)cysteine" evidence="7">
    <location>
        <position position="267"/>
    </location>
</feature>
<keyword evidence="14" id="KW-1185">Reference proteome</keyword>
<feature type="domain" description="Porphobilinogen deaminase C-terminal" evidence="12">
    <location>
        <begin position="252"/>
        <end position="295"/>
    </location>
</feature>
<comment type="similarity">
    <text evidence="8">Belongs to the precorrin methyltransferase family.</text>
</comment>
<sequence length="827" mass="89996">MNNNTLRIGTRKSRLAMVQTEIVREEILAHFPFLEIEIVPMSTKGDQILDRSLTSFGGKGVFTKELEEALLKGEIDMAVHSAKDMPMEFPKGLALGAVLSREDASDVLVTTDGTPVKEMAPGSIIGTSSLRRQIQIRQMNPQVQVKLLRGNVQTRIEKLKNGQYNGILLAAAGLNRLGICGTSLAAEHGQKLVGEACMTGMQDEAADSLYFEHLPMEQFVPAAGQGILAVEIRQGELAEIMKAIHSAETEAELTAEREFLTILGGGCNAPCGAHCRLDKETGKLSMHVMYAKDGVHPEYRRSEIFLYDDILKDAKKLAHDLAVLVRCRPVYLVGAGPGDAGLFTEKGLDCVRRADVIIYDNLISGSILNEARLDAELIYAGKRSGSHYMKQEEISALLVKKALEGHRVVRLKGGDPFIFGRGGEEALELSKMDIPFEIVPGVSSSYSVPAYAGIPVTHRGLASSFHVVTGHEDGNKTSSALDYRTLAKEEGTLIFLMGLKNLDKIAANLIANGKDPKTPAAVLERGTIAAQRSVKADLEHIAEAAEKAGIQTPAISVVGSVVELKDNLSWFGRGILAGKRVMVTGTRAFAREMDEAFQPLGAELVALSLIEVRPLWNEVIETALKKLGSYQWIVFTSGNGVELFFTLLREQGIDLRRLMQVKFAVIGRKTADALLQHGFQSDFVPEQFSGADLAAEWIPTLKPDEKVALFRAENGSRVLTEALAEAGIAYDDIGLYETWTDLRRQEELNRAIREVDYVTVASSSAAQALAAMLEPEQRENLTAKLISIGPSTTKTMKQLGLSVYADAVEYTAEGMAAVIQADVEGMF</sequence>
<comment type="miscellaneous">
    <text evidence="7">The porphobilinogen subunits are added to the dipyrromethane group.</text>
</comment>
<evidence type="ECO:0000256" key="4">
    <source>
        <dbReference type="ARBA" id="ARBA00022691"/>
    </source>
</evidence>
<feature type="domain" description="Tetrapyrrole methylase" evidence="9">
    <location>
        <begin position="330"/>
        <end position="541"/>
    </location>
</feature>
<evidence type="ECO:0000259" key="11">
    <source>
        <dbReference type="Pfam" id="PF02602"/>
    </source>
</evidence>
<dbReference type="InterPro" id="IPR035996">
    <property type="entry name" value="4pyrrol_Methylase_sf"/>
</dbReference>
<dbReference type="NCBIfam" id="NF004790">
    <property type="entry name" value="PRK06136.1"/>
    <property type="match status" value="1"/>
</dbReference>
<comment type="cofactor">
    <cofactor evidence="7">
        <name>dipyrromethane</name>
        <dbReference type="ChEBI" id="CHEBI:60342"/>
    </cofactor>
    <text evidence="7">Binds 1 dipyrromethane group covalently.</text>
</comment>
<evidence type="ECO:0000313" key="14">
    <source>
        <dbReference type="Proteomes" id="UP001437460"/>
    </source>
</evidence>
<protein>
    <recommendedName>
        <fullName evidence="7">Porphobilinogen deaminase</fullName>
        <shortName evidence="7">PBG</shortName>
        <ecNumber evidence="7">2.5.1.61</ecNumber>
    </recommendedName>
    <alternativeName>
        <fullName evidence="7">Hydroxymethylbilane synthase</fullName>
        <shortName evidence="7">HMBS</shortName>
    </alternativeName>
    <alternativeName>
        <fullName evidence="7">Pre-uroporphyrinogen synthase</fullName>
    </alternativeName>
</protein>
<dbReference type="InterPro" id="IPR000860">
    <property type="entry name" value="HemC"/>
</dbReference>
<comment type="similarity">
    <text evidence="7">Belongs to the HMBS family.</text>
</comment>
<keyword evidence="4" id="KW-0949">S-adenosyl-L-methionine</keyword>
<dbReference type="EMBL" id="JBBMFJ010000036">
    <property type="protein sequence ID" value="MEQ2564251.1"/>
    <property type="molecule type" value="Genomic_DNA"/>
</dbReference>